<organism evidence="3 4">
    <name type="scientific">Coptis chinensis</name>
    <dbReference type="NCBI Taxonomy" id="261450"/>
    <lineage>
        <taxon>Eukaryota</taxon>
        <taxon>Viridiplantae</taxon>
        <taxon>Streptophyta</taxon>
        <taxon>Embryophyta</taxon>
        <taxon>Tracheophyta</taxon>
        <taxon>Spermatophyta</taxon>
        <taxon>Magnoliopsida</taxon>
        <taxon>Ranunculales</taxon>
        <taxon>Ranunculaceae</taxon>
        <taxon>Coptidoideae</taxon>
        <taxon>Coptis</taxon>
    </lineage>
</organism>
<sequence>MSVKFETSHFPLSVKMAMSENSVLRRSKRLVHAKETQVFTSPISPLIVSSVKNISCKQAYESSRRNLTTGYAKCKISKELIKKSNTVVDKKKCVKLSNGIRMRNGVVDGCRRSPRLSVVKCTTQIFDMNFGTGSKQSARKVNCVEGSVGCRRSPRFSIVKCSTEIVKNKNCVSSSNELKKSIRKSNGVEGFEGCRRSPRLSIVKYNTELLDQSSVRSSDALKKSMRMSNGIGGSQGSRRPPRIPIMQNTPENIDKKTGLKEVLSGGIQAGKSGKQGRQSLVVIVSQKNSKEEEVGFKSSQESARMAKGRKRVGSLISPFSTPGKGKEKKKRKISCGTNGNCDVKETCGIREVNKSTSTDLRLPLISIENISPKKTQLVCHGKSSKSLVEPKNEMSKCVKPISGSRKETEDRSTSSQRGEKCGAHGWTQDQESALQRAYFTANPSPHFWKKISKLVPGKSAQDCFDKFHSDTITPPQPRSRSRAKRTDLSPLGHFSLSASKLLEPAELNVKKSRGNKRTKCLAQKTVRHLLQKQNSVNQGYKADIFSILEPTANLFTHSAPEPETPSAPECLLDKQSFHQNCTQRSLSTHKKPLSRLRGTSKAPLESPAVLKQIKNLAFHEKYIDRLHSRDARRVAGGRQCTTIKEDRVENVQRMDVIKAAKNALVSDATNMINKFKHMEANALNNSEDFDDEDDYQRSDGQDGAEDEF</sequence>
<dbReference type="InterPro" id="IPR009057">
    <property type="entry name" value="Homeodomain-like_sf"/>
</dbReference>
<dbReference type="PANTHER" id="PTHR14000">
    <property type="entry name" value="FINGER CCCH DOMAIN PROTEIN, PUTATIVE (DUF3755)-RELATED"/>
    <property type="match status" value="1"/>
</dbReference>
<dbReference type="Proteomes" id="UP000631114">
    <property type="component" value="Unassembled WGS sequence"/>
</dbReference>
<dbReference type="SUPFAM" id="SSF46689">
    <property type="entry name" value="Homeodomain-like"/>
    <property type="match status" value="1"/>
</dbReference>
<dbReference type="InterPro" id="IPR001005">
    <property type="entry name" value="SANT/Myb"/>
</dbReference>
<dbReference type="OrthoDB" id="552191at2759"/>
<protein>
    <recommendedName>
        <fullName evidence="2">Myb-like domain-containing protein</fullName>
    </recommendedName>
</protein>
<feature type="region of interest" description="Disordered" evidence="1">
    <location>
        <begin position="683"/>
        <end position="708"/>
    </location>
</feature>
<feature type="region of interest" description="Disordered" evidence="1">
    <location>
        <begin position="467"/>
        <end position="488"/>
    </location>
</feature>
<feature type="compositionally biased region" description="Basic and acidic residues" evidence="1">
    <location>
        <begin position="404"/>
        <end position="422"/>
    </location>
</feature>
<comment type="caution">
    <text evidence="3">The sequence shown here is derived from an EMBL/GenBank/DDBJ whole genome shotgun (WGS) entry which is preliminary data.</text>
</comment>
<accession>A0A835HIP1</accession>
<feature type="region of interest" description="Disordered" evidence="1">
    <location>
        <begin position="303"/>
        <end position="334"/>
    </location>
</feature>
<proteinExistence type="predicted"/>
<dbReference type="Gene3D" id="1.10.10.60">
    <property type="entry name" value="Homeodomain-like"/>
    <property type="match status" value="1"/>
</dbReference>
<reference evidence="3 4" key="1">
    <citation type="submission" date="2020-10" db="EMBL/GenBank/DDBJ databases">
        <title>The Coptis chinensis genome and diversification of protoberbering-type alkaloids.</title>
        <authorList>
            <person name="Wang B."/>
            <person name="Shu S."/>
            <person name="Song C."/>
            <person name="Liu Y."/>
        </authorList>
    </citation>
    <scope>NUCLEOTIDE SEQUENCE [LARGE SCALE GENOMIC DNA]</scope>
    <source>
        <strain evidence="3">HL-2020</strain>
        <tissue evidence="3">Leaf</tissue>
    </source>
</reference>
<evidence type="ECO:0000313" key="3">
    <source>
        <dbReference type="EMBL" id="KAF9599736.1"/>
    </source>
</evidence>
<evidence type="ECO:0000259" key="2">
    <source>
        <dbReference type="PROSITE" id="PS50090"/>
    </source>
</evidence>
<gene>
    <name evidence="3" type="ORF">IFM89_001682</name>
</gene>
<feature type="domain" description="Myb-like" evidence="2">
    <location>
        <begin position="426"/>
        <end position="471"/>
    </location>
</feature>
<keyword evidence="4" id="KW-1185">Reference proteome</keyword>
<feature type="region of interest" description="Disordered" evidence="1">
    <location>
        <begin position="226"/>
        <end position="250"/>
    </location>
</feature>
<dbReference type="AlphaFoldDB" id="A0A835HIP1"/>
<dbReference type="PANTHER" id="PTHR14000:SF17">
    <property type="entry name" value="MYB-LIKE DOMAIN-CONTAINING PROTEIN"/>
    <property type="match status" value="1"/>
</dbReference>
<name>A0A835HIP1_9MAGN</name>
<dbReference type="EMBL" id="JADFTS010000006">
    <property type="protein sequence ID" value="KAF9599736.1"/>
    <property type="molecule type" value="Genomic_DNA"/>
</dbReference>
<feature type="region of interest" description="Disordered" evidence="1">
    <location>
        <begin position="382"/>
        <end position="426"/>
    </location>
</feature>
<evidence type="ECO:0000256" key="1">
    <source>
        <dbReference type="SAM" id="MobiDB-lite"/>
    </source>
</evidence>
<evidence type="ECO:0000313" key="4">
    <source>
        <dbReference type="Proteomes" id="UP000631114"/>
    </source>
</evidence>
<dbReference type="PROSITE" id="PS50090">
    <property type="entry name" value="MYB_LIKE"/>
    <property type="match status" value="1"/>
</dbReference>
<dbReference type="CDD" id="cd00167">
    <property type="entry name" value="SANT"/>
    <property type="match status" value="1"/>
</dbReference>